<dbReference type="EMBL" id="QTJW01000004">
    <property type="protein sequence ID" value="RGD71329.1"/>
    <property type="molecule type" value="Genomic_DNA"/>
</dbReference>
<keyword evidence="7" id="KW-0418">Kinase</keyword>
<evidence type="ECO:0000313" key="14">
    <source>
        <dbReference type="Proteomes" id="UP000263014"/>
    </source>
</evidence>
<sequence>MQEIVNVRIDDRLIHGQVAAVWSQYTKATRIMVVDDQVVHDVVNKEALKMACPQQCKLSILTAEKAAANLCAGKYDGEKVFIVAKNPKTIRSILDHGFVMDSVNVGNMGGKQNTRMLKKAVSVSEEDIENFLYLAGHGVKVTARMVPTEEAADFIKLIEEAK</sequence>
<dbReference type="Pfam" id="PF03830">
    <property type="entry name" value="PTSIIB_sorb"/>
    <property type="match status" value="1"/>
</dbReference>
<dbReference type="EC" id="2.7.1.69" evidence="9"/>
<dbReference type="Proteomes" id="UP000263014">
    <property type="component" value="Unassembled WGS sequence"/>
</dbReference>
<organism evidence="9 12">
    <name type="scientific">Hungatella hathewayi</name>
    <dbReference type="NCBI Taxonomy" id="154046"/>
    <lineage>
        <taxon>Bacteria</taxon>
        <taxon>Bacillati</taxon>
        <taxon>Bacillota</taxon>
        <taxon>Clostridia</taxon>
        <taxon>Lachnospirales</taxon>
        <taxon>Lachnospiraceae</taxon>
        <taxon>Hungatella</taxon>
    </lineage>
</organism>
<evidence type="ECO:0000256" key="4">
    <source>
        <dbReference type="ARBA" id="ARBA00022597"/>
    </source>
</evidence>
<dbReference type="InterPro" id="IPR036667">
    <property type="entry name" value="PTS_IIB_sorbose-sp_sf"/>
</dbReference>
<evidence type="ECO:0000256" key="6">
    <source>
        <dbReference type="ARBA" id="ARBA00022683"/>
    </source>
</evidence>
<evidence type="ECO:0000256" key="5">
    <source>
        <dbReference type="ARBA" id="ARBA00022679"/>
    </source>
</evidence>
<dbReference type="PROSITE" id="PS51101">
    <property type="entry name" value="PTS_EIIB_TYPE_4"/>
    <property type="match status" value="1"/>
</dbReference>
<evidence type="ECO:0000313" key="12">
    <source>
        <dbReference type="Proteomes" id="UP000095651"/>
    </source>
</evidence>
<proteinExistence type="predicted"/>
<evidence type="ECO:0000259" key="8">
    <source>
        <dbReference type="PROSITE" id="PS51101"/>
    </source>
</evidence>
<name>A0A174JY31_9FIRM</name>
<dbReference type="AlphaFoldDB" id="A0A174JY31"/>
<protein>
    <submittedName>
        <fullName evidence="10">PTS mannose/fructose/sorbose transporter subunit IIB</fullName>
    </submittedName>
    <submittedName>
        <fullName evidence="9">PTS system transporter subunit IIB</fullName>
        <ecNumber evidence="9">2.7.1.69</ecNumber>
    </submittedName>
</protein>
<dbReference type="EMBL" id="CYZE01000016">
    <property type="protein sequence ID" value="CUP02677.1"/>
    <property type="molecule type" value="Genomic_DNA"/>
</dbReference>
<reference evidence="9 12" key="1">
    <citation type="submission" date="2015-09" db="EMBL/GenBank/DDBJ databases">
        <authorList>
            <consortium name="Pathogen Informatics"/>
        </authorList>
    </citation>
    <scope>NUCLEOTIDE SEQUENCE [LARGE SCALE GENOMIC DNA]</scope>
    <source>
        <strain evidence="9 12">2789STDY5608850</strain>
    </source>
</reference>
<dbReference type="GO" id="GO:0016301">
    <property type="term" value="F:kinase activity"/>
    <property type="evidence" value="ECO:0007669"/>
    <property type="project" value="UniProtKB-KW"/>
</dbReference>
<dbReference type="Proteomes" id="UP000095651">
    <property type="component" value="Unassembled WGS sequence"/>
</dbReference>
<keyword evidence="3" id="KW-0963">Cytoplasm</keyword>
<dbReference type="GO" id="GO:0009401">
    <property type="term" value="P:phosphoenolpyruvate-dependent sugar phosphotransferase system"/>
    <property type="evidence" value="ECO:0007669"/>
    <property type="project" value="UniProtKB-KW"/>
</dbReference>
<evidence type="ECO:0000313" key="11">
    <source>
        <dbReference type="EMBL" id="RGJ05893.1"/>
    </source>
</evidence>
<keyword evidence="6" id="KW-0598">Phosphotransferase system</keyword>
<dbReference type="RefSeq" id="WP_034533246.1">
    <property type="nucleotide sequence ID" value="NZ_CABIXC010000016.1"/>
</dbReference>
<evidence type="ECO:0000313" key="13">
    <source>
        <dbReference type="Proteomes" id="UP000261023"/>
    </source>
</evidence>
<evidence type="ECO:0000256" key="3">
    <source>
        <dbReference type="ARBA" id="ARBA00022490"/>
    </source>
</evidence>
<keyword evidence="2" id="KW-0813">Transport</keyword>
<evidence type="ECO:0000256" key="7">
    <source>
        <dbReference type="ARBA" id="ARBA00022777"/>
    </source>
</evidence>
<dbReference type="InterPro" id="IPR004720">
    <property type="entry name" value="PTS_IIB_sorbose-sp"/>
</dbReference>
<dbReference type="OrthoDB" id="9788818at2"/>
<evidence type="ECO:0000256" key="1">
    <source>
        <dbReference type="ARBA" id="ARBA00004496"/>
    </source>
</evidence>
<evidence type="ECO:0000313" key="10">
    <source>
        <dbReference type="EMBL" id="RGD71329.1"/>
    </source>
</evidence>
<comment type="subcellular location">
    <subcellularLocation>
        <location evidence="1">Cytoplasm</location>
    </subcellularLocation>
</comment>
<keyword evidence="5 9" id="KW-0808">Transferase</keyword>
<dbReference type="Proteomes" id="UP000261023">
    <property type="component" value="Unassembled WGS sequence"/>
</dbReference>
<dbReference type="GO" id="GO:0005737">
    <property type="term" value="C:cytoplasm"/>
    <property type="evidence" value="ECO:0007669"/>
    <property type="project" value="UniProtKB-SubCell"/>
</dbReference>
<dbReference type="GO" id="GO:0008982">
    <property type="term" value="F:protein-N(PI)-phosphohistidine-sugar phosphotransferase activity"/>
    <property type="evidence" value="ECO:0007669"/>
    <property type="project" value="InterPro"/>
</dbReference>
<keyword evidence="4" id="KW-0762">Sugar transport</keyword>
<dbReference type="Gene3D" id="3.40.35.10">
    <property type="entry name" value="Phosphotransferase system, sorbose subfamily IIB component"/>
    <property type="match status" value="1"/>
</dbReference>
<evidence type="ECO:0000256" key="2">
    <source>
        <dbReference type="ARBA" id="ARBA00022448"/>
    </source>
</evidence>
<dbReference type="SUPFAM" id="SSF52728">
    <property type="entry name" value="PTS IIb component"/>
    <property type="match status" value="1"/>
</dbReference>
<evidence type="ECO:0000313" key="9">
    <source>
        <dbReference type="EMBL" id="CUP02677.1"/>
    </source>
</evidence>
<gene>
    <name evidence="9" type="primary">levE_2</name>
    <name evidence="10" type="ORF">DWX31_07010</name>
    <name evidence="11" type="ORF">DXD79_07670</name>
    <name evidence="9" type="ORF">ERS852407_04738</name>
</gene>
<reference evidence="13 14" key="2">
    <citation type="submission" date="2018-08" db="EMBL/GenBank/DDBJ databases">
        <title>A genome reference for cultivated species of the human gut microbiota.</title>
        <authorList>
            <person name="Zou Y."/>
            <person name="Xue W."/>
            <person name="Luo G."/>
        </authorList>
    </citation>
    <scope>NUCLEOTIDE SEQUENCE [LARGE SCALE GENOMIC DNA]</scope>
    <source>
        <strain evidence="10 13">AF19-13AC</strain>
        <strain evidence="11 14">TM09-12</strain>
    </source>
</reference>
<accession>A0A174JY31</accession>
<feature type="domain" description="PTS EIIB type-4" evidence="8">
    <location>
        <begin position="1"/>
        <end position="162"/>
    </location>
</feature>
<dbReference type="EMBL" id="QSON01000003">
    <property type="protein sequence ID" value="RGJ05893.1"/>
    <property type="molecule type" value="Genomic_DNA"/>
</dbReference>